<keyword evidence="3" id="KW-1185">Reference proteome</keyword>
<dbReference type="AlphaFoldDB" id="A0A162IF50"/>
<feature type="compositionally biased region" description="Basic and acidic residues" evidence="1">
    <location>
        <begin position="97"/>
        <end position="111"/>
    </location>
</feature>
<feature type="compositionally biased region" description="Basic and acidic residues" evidence="1">
    <location>
        <begin position="72"/>
        <end position="84"/>
    </location>
</feature>
<gene>
    <name evidence="2" type="ORF">SPI_07846</name>
</gene>
<feature type="compositionally biased region" description="Basic and acidic residues" evidence="1">
    <location>
        <begin position="7"/>
        <end position="23"/>
    </location>
</feature>
<proteinExistence type="predicted"/>
<dbReference type="Proteomes" id="UP000076874">
    <property type="component" value="Unassembled WGS sequence"/>
</dbReference>
<organism evidence="2 3">
    <name type="scientific">Niveomyces insectorum RCEF 264</name>
    <dbReference type="NCBI Taxonomy" id="1081102"/>
    <lineage>
        <taxon>Eukaryota</taxon>
        <taxon>Fungi</taxon>
        <taxon>Dikarya</taxon>
        <taxon>Ascomycota</taxon>
        <taxon>Pezizomycotina</taxon>
        <taxon>Sordariomycetes</taxon>
        <taxon>Hypocreomycetidae</taxon>
        <taxon>Hypocreales</taxon>
        <taxon>Cordycipitaceae</taxon>
        <taxon>Niveomyces</taxon>
    </lineage>
</organism>
<protein>
    <submittedName>
        <fullName evidence="2">Uncharacterized protein</fullName>
    </submittedName>
</protein>
<accession>A0A162IF50</accession>
<evidence type="ECO:0000313" key="3">
    <source>
        <dbReference type="Proteomes" id="UP000076874"/>
    </source>
</evidence>
<feature type="compositionally biased region" description="Acidic residues" evidence="1">
    <location>
        <begin position="24"/>
        <end position="33"/>
    </location>
</feature>
<dbReference type="EMBL" id="AZHD01000017">
    <property type="protein sequence ID" value="OAA56235.1"/>
    <property type="molecule type" value="Genomic_DNA"/>
</dbReference>
<reference evidence="2 3" key="1">
    <citation type="journal article" date="2016" name="Genome Biol. Evol.">
        <title>Divergent and convergent evolution of fungal pathogenicity.</title>
        <authorList>
            <person name="Shang Y."/>
            <person name="Xiao G."/>
            <person name="Zheng P."/>
            <person name="Cen K."/>
            <person name="Zhan S."/>
            <person name="Wang C."/>
        </authorList>
    </citation>
    <scope>NUCLEOTIDE SEQUENCE [LARGE SCALE GENOMIC DNA]</scope>
    <source>
        <strain evidence="2 3">RCEF 264</strain>
    </source>
</reference>
<evidence type="ECO:0000256" key="1">
    <source>
        <dbReference type="SAM" id="MobiDB-lite"/>
    </source>
</evidence>
<sequence>MQQKSKAARDGVHPLREKKATGERDDDEEEDERLSDGSQMCAKDTMHGDLSPENGPDNQASETAAYDVDGDGEWRKTNQTERRGCGVLDRVQGKGVAEQRQKRAREGQSRG</sequence>
<name>A0A162IF50_9HYPO</name>
<evidence type="ECO:0000313" key="2">
    <source>
        <dbReference type="EMBL" id="OAA56235.1"/>
    </source>
</evidence>
<feature type="region of interest" description="Disordered" evidence="1">
    <location>
        <begin position="1"/>
        <end position="111"/>
    </location>
</feature>
<comment type="caution">
    <text evidence="2">The sequence shown here is derived from an EMBL/GenBank/DDBJ whole genome shotgun (WGS) entry which is preliminary data.</text>
</comment>